<feature type="domain" description="tRNA nucleotidyltransferase/poly(A) polymerase RNA and SrmB- binding" evidence="3">
    <location>
        <begin position="81"/>
        <end position="111"/>
    </location>
</feature>
<dbReference type="InterPro" id="IPR006674">
    <property type="entry name" value="HD_domain"/>
</dbReference>
<dbReference type="CDD" id="cd00077">
    <property type="entry name" value="HDc"/>
    <property type="match status" value="1"/>
</dbReference>
<dbReference type="OrthoDB" id="9805698at2"/>
<protein>
    <submittedName>
        <fullName evidence="4">Multifunctional tRNA nucleotidyl transferase/2'3'-cyclic phosphodiesterase/2'nucleotidase/phosphatase</fullName>
    </submittedName>
</protein>
<name>A0A2S9YUN4_9BACT</name>
<organism evidence="4 5">
    <name type="scientific">Enhygromyxa salina</name>
    <dbReference type="NCBI Taxonomy" id="215803"/>
    <lineage>
        <taxon>Bacteria</taxon>
        <taxon>Pseudomonadati</taxon>
        <taxon>Myxococcota</taxon>
        <taxon>Polyangia</taxon>
        <taxon>Nannocystales</taxon>
        <taxon>Nannocystaceae</taxon>
        <taxon>Enhygromyxa</taxon>
    </lineage>
</organism>
<accession>A0A2S9YUN4</accession>
<proteinExistence type="predicted"/>
<dbReference type="GO" id="GO:0016740">
    <property type="term" value="F:transferase activity"/>
    <property type="evidence" value="ECO:0007669"/>
    <property type="project" value="UniProtKB-KW"/>
</dbReference>
<dbReference type="GO" id="GO:0000166">
    <property type="term" value="F:nucleotide binding"/>
    <property type="evidence" value="ECO:0007669"/>
    <property type="project" value="UniProtKB-KW"/>
</dbReference>
<dbReference type="InterPro" id="IPR032828">
    <property type="entry name" value="PolyA_RNA-bd"/>
</dbReference>
<dbReference type="Pfam" id="PF01966">
    <property type="entry name" value="HD"/>
    <property type="match status" value="1"/>
</dbReference>
<dbReference type="AlphaFoldDB" id="A0A2S9YUN4"/>
<evidence type="ECO:0000313" key="4">
    <source>
        <dbReference type="EMBL" id="PRQ08808.1"/>
    </source>
</evidence>
<comment type="caution">
    <text evidence="4">The sequence shown here is derived from an EMBL/GenBank/DDBJ whole genome shotgun (WGS) entry which is preliminary data.</text>
</comment>
<dbReference type="Gene3D" id="1.10.3090.10">
    <property type="entry name" value="cca-adding enzyme, domain 2"/>
    <property type="match status" value="1"/>
</dbReference>
<evidence type="ECO:0000256" key="1">
    <source>
        <dbReference type="ARBA" id="ARBA00022741"/>
    </source>
</evidence>
<dbReference type="Pfam" id="PF12627">
    <property type="entry name" value="PolyA_pol_RNAbd"/>
    <property type="match status" value="1"/>
</dbReference>
<sequence>MAGHGRAGFWYILSTAPAMPLPEFSEPPSVTVVSGLPVTLLAPVVTAGREGVAPSASQLAQLATHADEVQACTASERYELLTSAFCGRHPHLALQVMHESGLLAQLLPELEATVDFSQEAARRHKDVWAHTKTVVWQAVPSPTVRWAAVLHDIGKVPTRRFLPDGRVTFRAHAEIGEQMFERGPARRIGFPPAVRERVAELIRWHLRPGQYDGSWSDAAVRRFAREVGPALDELLNLSRADITSQRPGKRQRCLQLISELAQRIRTLQAEDRKPKPLPSGLGHDLMRALELPPGKQIGLLRARLQHMVEAGELEGGREGDYYVEQVRARDLLTGLQP</sequence>
<gene>
    <name evidence="4" type="ORF">ENSA7_14400</name>
</gene>
<dbReference type="InterPro" id="IPR050124">
    <property type="entry name" value="tRNA_CCA-adding_enzyme"/>
</dbReference>
<dbReference type="InterPro" id="IPR006675">
    <property type="entry name" value="HDIG_dom"/>
</dbReference>
<reference evidence="4 5" key="1">
    <citation type="submission" date="2018-03" db="EMBL/GenBank/DDBJ databases">
        <title>Draft Genome Sequences of the Obligatory Marine Myxobacteria Enhygromyxa salina SWB007.</title>
        <authorList>
            <person name="Poehlein A."/>
            <person name="Moghaddam J.A."/>
            <person name="Harms H."/>
            <person name="Alanjari M."/>
            <person name="Koenig G.M."/>
            <person name="Daniel R."/>
            <person name="Schaeberle T.F."/>
        </authorList>
    </citation>
    <scope>NUCLEOTIDE SEQUENCE [LARGE SCALE GENOMIC DNA]</scope>
    <source>
        <strain evidence="4 5">SWB007</strain>
    </source>
</reference>
<evidence type="ECO:0000259" key="3">
    <source>
        <dbReference type="Pfam" id="PF12627"/>
    </source>
</evidence>
<dbReference type="PANTHER" id="PTHR47545">
    <property type="entry name" value="MULTIFUNCTIONAL CCA PROTEIN"/>
    <property type="match status" value="1"/>
</dbReference>
<evidence type="ECO:0000313" key="5">
    <source>
        <dbReference type="Proteomes" id="UP000238823"/>
    </source>
</evidence>
<dbReference type="Proteomes" id="UP000238823">
    <property type="component" value="Unassembled WGS sequence"/>
</dbReference>
<dbReference type="EMBL" id="PVNL01000035">
    <property type="protein sequence ID" value="PRQ08808.1"/>
    <property type="molecule type" value="Genomic_DNA"/>
</dbReference>
<dbReference type="SUPFAM" id="SSF81891">
    <property type="entry name" value="Poly A polymerase C-terminal region-like"/>
    <property type="match status" value="1"/>
</dbReference>
<feature type="domain" description="HD" evidence="2">
    <location>
        <begin position="143"/>
        <end position="241"/>
    </location>
</feature>
<keyword evidence="4" id="KW-0808">Transferase</keyword>
<dbReference type="InterPro" id="IPR003607">
    <property type="entry name" value="HD/PDEase_dom"/>
</dbReference>
<evidence type="ECO:0000259" key="2">
    <source>
        <dbReference type="Pfam" id="PF01966"/>
    </source>
</evidence>
<dbReference type="NCBIfam" id="TIGR00277">
    <property type="entry name" value="HDIG"/>
    <property type="match status" value="1"/>
</dbReference>
<keyword evidence="1" id="KW-0547">Nucleotide-binding</keyword>